<reference evidence="2" key="1">
    <citation type="submission" date="2018-12" db="EMBL/GenBank/DDBJ databases">
        <title>Tengunoibacter tsumagoiensis gen. nov., sp. nov., Dictyobacter kobayashii sp. nov., D. alpinus sp. nov., and D. joshuensis sp. nov. and description of Dictyobacteraceae fam. nov. within the order Ktedonobacterales isolated from Tengu-no-mugimeshi.</title>
        <authorList>
            <person name="Wang C.M."/>
            <person name="Zheng Y."/>
            <person name="Sakai Y."/>
            <person name="Toyoda A."/>
            <person name="Minakuchi Y."/>
            <person name="Abe K."/>
            <person name="Yokota A."/>
            <person name="Yabe S."/>
        </authorList>
    </citation>
    <scope>NUCLEOTIDE SEQUENCE [LARGE SCALE GENOMIC DNA]</scope>
    <source>
        <strain evidence="2">S-27</strain>
    </source>
</reference>
<dbReference type="AlphaFoldDB" id="A0A401ZTD3"/>
<comment type="caution">
    <text evidence="1">The sequence shown here is derived from an EMBL/GenBank/DDBJ whole genome shotgun (WGS) entry which is preliminary data.</text>
</comment>
<sequence>MGSGIIERAVAVVINRRMKRRGMSWLRRNATSVVALRVAWLNEDWMRPANARIYP</sequence>
<keyword evidence="2" id="KW-1185">Reference proteome</keyword>
<evidence type="ECO:0000313" key="1">
    <source>
        <dbReference type="EMBL" id="GCE10034.1"/>
    </source>
</evidence>
<accession>A0A401ZTD3</accession>
<dbReference type="RefSeq" id="WP_160146383.1">
    <property type="nucleotide sequence ID" value="NZ_BIFQ01000002.1"/>
</dbReference>
<protein>
    <recommendedName>
        <fullName evidence="3">Transposase DDE domain-containing protein</fullName>
    </recommendedName>
</protein>
<dbReference type="Proteomes" id="UP000287224">
    <property type="component" value="Unassembled WGS sequence"/>
</dbReference>
<organism evidence="1 2">
    <name type="scientific">Dictyobacter aurantiacus</name>
    <dbReference type="NCBI Taxonomy" id="1936993"/>
    <lineage>
        <taxon>Bacteria</taxon>
        <taxon>Bacillati</taxon>
        <taxon>Chloroflexota</taxon>
        <taxon>Ktedonobacteria</taxon>
        <taxon>Ktedonobacterales</taxon>
        <taxon>Dictyobacteraceae</taxon>
        <taxon>Dictyobacter</taxon>
    </lineage>
</organism>
<evidence type="ECO:0008006" key="3">
    <source>
        <dbReference type="Google" id="ProtNLM"/>
    </source>
</evidence>
<gene>
    <name evidence="1" type="ORF">KDAU_73630</name>
</gene>
<dbReference type="OrthoDB" id="151127at2"/>
<evidence type="ECO:0000313" key="2">
    <source>
        <dbReference type="Proteomes" id="UP000287224"/>
    </source>
</evidence>
<proteinExistence type="predicted"/>
<name>A0A401ZTD3_9CHLR</name>
<dbReference type="EMBL" id="BIFQ01000002">
    <property type="protein sequence ID" value="GCE10034.1"/>
    <property type="molecule type" value="Genomic_DNA"/>
</dbReference>